<accession>A0A0P1GLU2</accession>
<evidence type="ECO:0000313" key="2">
    <source>
        <dbReference type="EMBL" id="CUH83104.1"/>
    </source>
</evidence>
<dbReference type="EMBL" id="CYSF01000002">
    <property type="protein sequence ID" value="CUH83104.1"/>
    <property type="molecule type" value="Genomic_DNA"/>
</dbReference>
<sequence>MNTPQSDQSNIAEMVGSRICHDLVSPLGALANGIEMLEMSFTRGSAEPAELALIRDSVACANARLKFFRLAFGQASAQSDINGAEFQTLLPHFSANARVRYHWHGPDAAPRSDIQVLALLLLCVDTALPFGGDVHIGARDGTPVKWSVQVESDRLQWNSELWRVVADQNVTDATPPPPQEVQFALLPPLLAKRNRPLSISAKEAELHLIF</sequence>
<dbReference type="RefSeq" id="WP_076400212.1">
    <property type="nucleotide sequence ID" value="NZ_CYSF01000002.1"/>
</dbReference>
<dbReference type="STRING" id="340021.TM5383_00287"/>
<dbReference type="Gene3D" id="1.10.287.130">
    <property type="match status" value="1"/>
</dbReference>
<protein>
    <recommendedName>
        <fullName evidence="1">Histidine phosphotransferase ChpT C-terminal domain-containing protein</fullName>
    </recommendedName>
</protein>
<gene>
    <name evidence="2" type="ORF">TM5383_00287</name>
</gene>
<keyword evidence="3" id="KW-1185">Reference proteome</keyword>
<proteinExistence type="predicted"/>
<dbReference type="Proteomes" id="UP000051681">
    <property type="component" value="Unassembled WGS sequence"/>
</dbReference>
<dbReference type="InterPro" id="IPR018762">
    <property type="entry name" value="ChpT_C"/>
</dbReference>
<dbReference type="Pfam" id="PF10090">
    <property type="entry name" value="HPTransfase"/>
    <property type="match status" value="1"/>
</dbReference>
<dbReference type="InterPro" id="IPR036890">
    <property type="entry name" value="HATPase_C_sf"/>
</dbReference>
<organism evidence="2 3">
    <name type="scientific">Thalassovita mediterranea</name>
    <dbReference type="NCBI Taxonomy" id="340021"/>
    <lineage>
        <taxon>Bacteria</taxon>
        <taxon>Pseudomonadati</taxon>
        <taxon>Pseudomonadota</taxon>
        <taxon>Alphaproteobacteria</taxon>
        <taxon>Rhodobacterales</taxon>
        <taxon>Roseobacteraceae</taxon>
        <taxon>Thalassovita</taxon>
    </lineage>
</organism>
<evidence type="ECO:0000259" key="1">
    <source>
        <dbReference type="Pfam" id="PF10090"/>
    </source>
</evidence>
<feature type="domain" description="Histidine phosphotransferase ChpT C-terminal" evidence="1">
    <location>
        <begin position="84"/>
        <end position="204"/>
    </location>
</feature>
<evidence type="ECO:0000313" key="3">
    <source>
        <dbReference type="Proteomes" id="UP000051681"/>
    </source>
</evidence>
<reference evidence="2 3" key="1">
    <citation type="submission" date="2015-09" db="EMBL/GenBank/DDBJ databases">
        <authorList>
            <consortium name="Swine Surveillance"/>
        </authorList>
    </citation>
    <scope>NUCLEOTIDE SEQUENCE [LARGE SCALE GENOMIC DNA]</scope>
    <source>
        <strain evidence="2 3">CECT 8383</strain>
    </source>
</reference>
<dbReference type="Gene3D" id="3.30.565.10">
    <property type="entry name" value="Histidine kinase-like ATPase, C-terminal domain"/>
    <property type="match status" value="1"/>
</dbReference>
<dbReference type="AlphaFoldDB" id="A0A0P1GLU2"/>
<name>A0A0P1GLU2_9RHOB</name>